<dbReference type="InterPro" id="IPR017871">
    <property type="entry name" value="ABC_transporter-like_CS"/>
</dbReference>
<dbReference type="Gene3D" id="3.40.50.300">
    <property type="entry name" value="P-loop containing nucleotide triphosphate hydrolases"/>
    <property type="match status" value="1"/>
</dbReference>
<evidence type="ECO:0000256" key="5">
    <source>
        <dbReference type="ARBA" id="ARBA00022840"/>
    </source>
</evidence>
<dbReference type="GO" id="GO:0015408">
    <property type="term" value="F:ABC-type ferric iron transporter activity"/>
    <property type="evidence" value="ECO:0007669"/>
    <property type="project" value="InterPro"/>
</dbReference>
<dbReference type="GO" id="GO:0005524">
    <property type="term" value="F:ATP binding"/>
    <property type="evidence" value="ECO:0007669"/>
    <property type="project" value="UniProtKB-KW"/>
</dbReference>
<keyword evidence="5" id="KW-0067">ATP-binding</keyword>
<name>A0A381USU8_9ZZZZ</name>
<dbReference type="SUPFAM" id="SSF50331">
    <property type="entry name" value="MOP-like"/>
    <property type="match status" value="1"/>
</dbReference>
<evidence type="ECO:0000256" key="7">
    <source>
        <dbReference type="ARBA" id="ARBA00023065"/>
    </source>
</evidence>
<evidence type="ECO:0000256" key="6">
    <source>
        <dbReference type="ARBA" id="ARBA00023004"/>
    </source>
</evidence>
<dbReference type="CDD" id="cd03259">
    <property type="entry name" value="ABC_Carb_Solutes_like"/>
    <property type="match status" value="1"/>
</dbReference>
<proteinExistence type="predicted"/>
<keyword evidence="6" id="KW-0408">Iron</keyword>
<keyword evidence="7" id="KW-0406">Ion transport</keyword>
<dbReference type="Gene3D" id="2.40.50.140">
    <property type="entry name" value="Nucleic acid-binding proteins"/>
    <property type="match status" value="1"/>
</dbReference>
<dbReference type="Gene3D" id="2.40.50.100">
    <property type="match status" value="1"/>
</dbReference>
<gene>
    <name evidence="10" type="ORF">METZ01_LOCUS83665</name>
</gene>
<dbReference type="PROSITE" id="PS00211">
    <property type="entry name" value="ABC_TRANSPORTER_1"/>
    <property type="match status" value="1"/>
</dbReference>
<sequence length="348" mass="38728">MFAVKIEGLSHSIKEKNVLKNIHLELEKDKIVCLLGPSGSGKTTLLKLIAGLEKVQKGKIFFNDKLVSSENIHLKTEQRQIGFLFQDYALFPHLTVKENLNFPLNSKNSNYSLDDIINLIKLPNSLDKYPHQLSGGEQQRVALARSIIAQPDLLLLDEPFSSLDLNLKEEVRDETLHLLQKSNISVFIVTHDPFEAMFISNKIYIINSNGEIVQSGSPNELYNNPINSYVAGFFGETNIFHSKVINGKAITPIGTINAPTQLEQKNVVIHVRPQGIKLSKESTPVNGVKGTVMASKMMGSFSFVHLSVLNSNNEIIHVHSHMPANFIPSQSSAVGIEIDKEQTYIFTS</sequence>
<dbReference type="InterPro" id="IPR003439">
    <property type="entry name" value="ABC_transporter-like_ATP-bd"/>
</dbReference>
<dbReference type="InterPro" id="IPR012340">
    <property type="entry name" value="NA-bd_OB-fold"/>
</dbReference>
<dbReference type="PROSITE" id="PS50893">
    <property type="entry name" value="ABC_TRANSPORTER_2"/>
    <property type="match status" value="1"/>
</dbReference>
<keyword evidence="3" id="KW-0410">Iron transport</keyword>
<dbReference type="InterPro" id="IPR015853">
    <property type="entry name" value="ABC_transpr_FbpC"/>
</dbReference>
<evidence type="ECO:0000259" key="9">
    <source>
        <dbReference type="PROSITE" id="PS50893"/>
    </source>
</evidence>
<dbReference type="PANTHER" id="PTHR42781:SF4">
    <property type="entry name" value="SPERMIDINE_PUTRESCINE IMPORT ATP-BINDING PROTEIN POTA"/>
    <property type="match status" value="1"/>
</dbReference>
<protein>
    <recommendedName>
        <fullName evidence="9">ABC transporter domain-containing protein</fullName>
    </recommendedName>
</protein>
<dbReference type="PANTHER" id="PTHR42781">
    <property type="entry name" value="SPERMIDINE/PUTRESCINE IMPORT ATP-BINDING PROTEIN POTA"/>
    <property type="match status" value="1"/>
</dbReference>
<dbReference type="InterPro" id="IPR050093">
    <property type="entry name" value="ABC_SmlMolc_Importer"/>
</dbReference>
<dbReference type="GO" id="GO:0016887">
    <property type="term" value="F:ATP hydrolysis activity"/>
    <property type="evidence" value="ECO:0007669"/>
    <property type="project" value="InterPro"/>
</dbReference>
<reference evidence="10" key="1">
    <citation type="submission" date="2018-05" db="EMBL/GenBank/DDBJ databases">
        <authorList>
            <person name="Lanie J.A."/>
            <person name="Ng W.-L."/>
            <person name="Kazmierczak K.M."/>
            <person name="Andrzejewski T.M."/>
            <person name="Davidsen T.M."/>
            <person name="Wayne K.J."/>
            <person name="Tettelin H."/>
            <person name="Glass J.I."/>
            <person name="Rusch D."/>
            <person name="Podicherti R."/>
            <person name="Tsui H.-C.T."/>
            <person name="Winkler M.E."/>
        </authorList>
    </citation>
    <scope>NUCLEOTIDE SEQUENCE</scope>
</reference>
<organism evidence="10">
    <name type="scientific">marine metagenome</name>
    <dbReference type="NCBI Taxonomy" id="408172"/>
    <lineage>
        <taxon>unclassified sequences</taxon>
        <taxon>metagenomes</taxon>
        <taxon>ecological metagenomes</taxon>
    </lineage>
</organism>
<evidence type="ECO:0000256" key="1">
    <source>
        <dbReference type="ARBA" id="ARBA00022448"/>
    </source>
</evidence>
<keyword evidence="4" id="KW-0547">Nucleotide-binding</keyword>
<dbReference type="Pfam" id="PF00005">
    <property type="entry name" value="ABC_tran"/>
    <property type="match status" value="1"/>
</dbReference>
<dbReference type="SMART" id="SM00382">
    <property type="entry name" value="AAA"/>
    <property type="match status" value="1"/>
</dbReference>
<dbReference type="AlphaFoldDB" id="A0A381USU8"/>
<dbReference type="InterPro" id="IPR008995">
    <property type="entry name" value="Mo/tungstate-bd_C_term_dom"/>
</dbReference>
<evidence type="ECO:0000256" key="3">
    <source>
        <dbReference type="ARBA" id="ARBA00022496"/>
    </source>
</evidence>
<dbReference type="InterPro" id="IPR027417">
    <property type="entry name" value="P-loop_NTPase"/>
</dbReference>
<accession>A0A381USU8</accession>
<dbReference type="EMBL" id="UINC01006990">
    <property type="protein sequence ID" value="SVA30811.1"/>
    <property type="molecule type" value="Genomic_DNA"/>
</dbReference>
<dbReference type="InterPro" id="IPR003593">
    <property type="entry name" value="AAA+_ATPase"/>
</dbReference>
<evidence type="ECO:0000256" key="8">
    <source>
        <dbReference type="ARBA" id="ARBA00023136"/>
    </source>
</evidence>
<dbReference type="SUPFAM" id="SSF52540">
    <property type="entry name" value="P-loop containing nucleoside triphosphate hydrolases"/>
    <property type="match status" value="1"/>
</dbReference>
<keyword evidence="8" id="KW-0472">Membrane</keyword>
<dbReference type="FunFam" id="3.40.50.300:FF:000425">
    <property type="entry name" value="Probable ABC transporter, ATP-binding subunit"/>
    <property type="match status" value="1"/>
</dbReference>
<evidence type="ECO:0000256" key="2">
    <source>
        <dbReference type="ARBA" id="ARBA00022475"/>
    </source>
</evidence>
<dbReference type="GO" id="GO:0016020">
    <property type="term" value="C:membrane"/>
    <property type="evidence" value="ECO:0007669"/>
    <property type="project" value="InterPro"/>
</dbReference>
<keyword evidence="2" id="KW-1003">Cell membrane</keyword>
<evidence type="ECO:0000313" key="10">
    <source>
        <dbReference type="EMBL" id="SVA30811.1"/>
    </source>
</evidence>
<evidence type="ECO:0000256" key="4">
    <source>
        <dbReference type="ARBA" id="ARBA00022741"/>
    </source>
</evidence>
<keyword evidence="1" id="KW-0813">Transport</keyword>
<feature type="domain" description="ABC transporter" evidence="9">
    <location>
        <begin position="4"/>
        <end position="234"/>
    </location>
</feature>